<evidence type="ECO:0000313" key="2">
    <source>
        <dbReference type="EMBL" id="GAA4263039.1"/>
    </source>
</evidence>
<gene>
    <name evidence="2" type="ORF">GCM10022255_103970</name>
</gene>
<evidence type="ECO:0000256" key="1">
    <source>
        <dbReference type="SAM" id="MobiDB-lite"/>
    </source>
</evidence>
<feature type="region of interest" description="Disordered" evidence="1">
    <location>
        <begin position="64"/>
        <end position="83"/>
    </location>
</feature>
<organism evidence="2 3">
    <name type="scientific">Dactylosporangium darangshiense</name>
    <dbReference type="NCBI Taxonomy" id="579108"/>
    <lineage>
        <taxon>Bacteria</taxon>
        <taxon>Bacillati</taxon>
        <taxon>Actinomycetota</taxon>
        <taxon>Actinomycetes</taxon>
        <taxon>Micromonosporales</taxon>
        <taxon>Micromonosporaceae</taxon>
        <taxon>Dactylosporangium</taxon>
    </lineage>
</organism>
<sequence length="83" mass="8466">MRSSTIAGEGLFARAAIAAGTVVSRLGGRLVTWPELHAMLSDATRRDATRRSGPAVLSTGYCATSLSTGSEPADPSWSASDAG</sequence>
<dbReference type="EMBL" id="BAABAT010000060">
    <property type="protein sequence ID" value="GAA4263039.1"/>
    <property type="molecule type" value="Genomic_DNA"/>
</dbReference>
<protein>
    <recommendedName>
        <fullName evidence="4">Carbohydrate kinase PfkB domain-containing protein</fullName>
    </recommendedName>
</protein>
<accession>A0ABP8DSW7</accession>
<comment type="caution">
    <text evidence="2">The sequence shown here is derived from an EMBL/GenBank/DDBJ whole genome shotgun (WGS) entry which is preliminary data.</text>
</comment>
<evidence type="ECO:0008006" key="4">
    <source>
        <dbReference type="Google" id="ProtNLM"/>
    </source>
</evidence>
<proteinExistence type="predicted"/>
<dbReference type="Proteomes" id="UP001500620">
    <property type="component" value="Unassembled WGS sequence"/>
</dbReference>
<reference evidence="3" key="1">
    <citation type="journal article" date="2019" name="Int. J. Syst. Evol. Microbiol.">
        <title>The Global Catalogue of Microorganisms (GCM) 10K type strain sequencing project: providing services to taxonomists for standard genome sequencing and annotation.</title>
        <authorList>
            <consortium name="The Broad Institute Genomics Platform"/>
            <consortium name="The Broad Institute Genome Sequencing Center for Infectious Disease"/>
            <person name="Wu L."/>
            <person name="Ma J."/>
        </authorList>
    </citation>
    <scope>NUCLEOTIDE SEQUENCE [LARGE SCALE GENOMIC DNA]</scope>
    <source>
        <strain evidence="3">JCM 17441</strain>
    </source>
</reference>
<evidence type="ECO:0000313" key="3">
    <source>
        <dbReference type="Proteomes" id="UP001500620"/>
    </source>
</evidence>
<name>A0ABP8DSW7_9ACTN</name>
<keyword evidence="3" id="KW-1185">Reference proteome</keyword>